<dbReference type="Proteomes" id="UP000029734">
    <property type="component" value="Unassembled WGS sequence"/>
</dbReference>
<dbReference type="EMBL" id="JQCR01000001">
    <property type="protein sequence ID" value="KGE20709.1"/>
    <property type="molecule type" value="Genomic_DNA"/>
</dbReference>
<dbReference type="EMBL" id="JQCR01000001">
    <property type="protein sequence ID" value="KGE20651.1"/>
    <property type="molecule type" value="Genomic_DNA"/>
</dbReference>
<protein>
    <submittedName>
        <fullName evidence="1">Uncharacterized protein</fullName>
    </submittedName>
</protein>
<reference evidence="1 3" key="2">
    <citation type="submission" date="2014-10" db="EMBL/GenBank/DDBJ databases">
        <title>Comparative genomics of the Paenibacillus odorifer group.</title>
        <authorList>
            <person name="Tsai Y.-C."/>
            <person name="Martin N."/>
            <person name="Korlach J."/>
            <person name="Wiedmann M."/>
        </authorList>
    </citation>
    <scope>NUCLEOTIDE SEQUENCE [LARGE SCALE GENOMIC DNA]</scope>
    <source>
        <strain evidence="1 3">DSM 18334</strain>
    </source>
</reference>
<gene>
    <name evidence="1" type="ORF">PWYN_00120</name>
    <name evidence="2" type="ORF">PWYN_00545</name>
</gene>
<keyword evidence="3" id="KW-1185">Reference proteome</keyword>
<comment type="caution">
    <text evidence="1">The sequence shown here is derived from an EMBL/GenBank/DDBJ whole genome shotgun (WGS) entry which is preliminary data.</text>
</comment>
<accession>A0A098MF14</accession>
<proteinExistence type="predicted"/>
<reference evidence="1 3" key="1">
    <citation type="submission" date="2014-08" db="EMBL/GenBank/DDBJ databases">
        <authorList>
            <person name="den Bakker H.C."/>
        </authorList>
    </citation>
    <scope>NUCLEOTIDE SEQUENCE [LARGE SCALE GENOMIC DNA]</scope>
    <source>
        <strain evidence="1 3">DSM 18334</strain>
    </source>
</reference>
<dbReference type="AlphaFoldDB" id="A0A098MF14"/>
<dbReference type="RefSeq" id="WP_036647227.1">
    <property type="nucleotide sequence ID" value="NZ_JQCR01000001.1"/>
</dbReference>
<dbReference type="OrthoDB" id="9970990at2"/>
<sequence length="77" mass="9246">MEEQLTENQLYEQQMTAWFEEHDRLGKQIERAIEHHTEIAELNRQQLDLHNRRMDIALAEYNGWAKDNGLELQPLKS</sequence>
<evidence type="ECO:0000313" key="2">
    <source>
        <dbReference type="EMBL" id="KGE20709.1"/>
    </source>
</evidence>
<evidence type="ECO:0000313" key="3">
    <source>
        <dbReference type="Proteomes" id="UP000029734"/>
    </source>
</evidence>
<evidence type="ECO:0000313" key="1">
    <source>
        <dbReference type="EMBL" id="KGE20651.1"/>
    </source>
</evidence>
<organism evidence="1 3">
    <name type="scientific">Paenibacillus wynnii</name>
    <dbReference type="NCBI Taxonomy" id="268407"/>
    <lineage>
        <taxon>Bacteria</taxon>
        <taxon>Bacillati</taxon>
        <taxon>Bacillota</taxon>
        <taxon>Bacilli</taxon>
        <taxon>Bacillales</taxon>
        <taxon>Paenibacillaceae</taxon>
        <taxon>Paenibacillus</taxon>
    </lineage>
</organism>
<name>A0A098MF14_9BACL</name>